<protein>
    <submittedName>
        <fullName evidence="2">Uncharacterized protein</fullName>
    </submittedName>
</protein>
<keyword evidence="1" id="KW-1133">Transmembrane helix</keyword>
<keyword evidence="3" id="KW-1185">Reference proteome</keyword>
<gene>
    <name evidence="2" type="ORF">TWF694_000238</name>
</gene>
<comment type="caution">
    <text evidence="2">The sequence shown here is derived from an EMBL/GenBank/DDBJ whole genome shotgun (WGS) entry which is preliminary data.</text>
</comment>
<organism evidence="2 3">
    <name type="scientific">Orbilia ellipsospora</name>
    <dbReference type="NCBI Taxonomy" id="2528407"/>
    <lineage>
        <taxon>Eukaryota</taxon>
        <taxon>Fungi</taxon>
        <taxon>Dikarya</taxon>
        <taxon>Ascomycota</taxon>
        <taxon>Pezizomycotina</taxon>
        <taxon>Orbiliomycetes</taxon>
        <taxon>Orbiliales</taxon>
        <taxon>Orbiliaceae</taxon>
        <taxon>Orbilia</taxon>
    </lineage>
</organism>
<name>A0AAV9XPK7_9PEZI</name>
<keyword evidence="1" id="KW-0472">Membrane</keyword>
<feature type="transmembrane region" description="Helical" evidence="1">
    <location>
        <begin position="321"/>
        <end position="341"/>
    </location>
</feature>
<dbReference type="Proteomes" id="UP001365542">
    <property type="component" value="Unassembled WGS sequence"/>
</dbReference>
<evidence type="ECO:0000313" key="3">
    <source>
        <dbReference type="Proteomes" id="UP001365542"/>
    </source>
</evidence>
<proteinExistence type="predicted"/>
<sequence length="344" mass="37411">MSFFFKPKQHSDPPIDHCSESQTIDAEEEAPNEIPVTCIKPTTVSSHLKNPTIVVICKALGLTDGEYDIVREALTTVIQNSYVLRTIELDINKSSQEERDTFCNAISTALTSAIPKNSLLFKKLTVLHKEVAPWLIYKLALFRRKKMKSNTKHDGTEATNDDASIINTSFGSVDGTAPPTSIESESVGIPNEGCVVEANPKEGKKRPASPERDVVDQAYNTKSGTNGNTVHGKKKLGRVSKAFAAENVDDANAVKGTTGKSKIRGEDAFASERGLDKGKADNRSLVVRSERVPKNLKKKKGKKATMAVIESAGKENRLGKAVWVAMVVFGVSTIALTVLYVQTH</sequence>
<dbReference type="EMBL" id="JAVHJO010000001">
    <property type="protein sequence ID" value="KAK6543492.1"/>
    <property type="molecule type" value="Genomic_DNA"/>
</dbReference>
<keyword evidence="1" id="KW-0812">Transmembrane</keyword>
<dbReference type="AlphaFoldDB" id="A0AAV9XPK7"/>
<evidence type="ECO:0000313" key="2">
    <source>
        <dbReference type="EMBL" id="KAK6543492.1"/>
    </source>
</evidence>
<reference evidence="2 3" key="1">
    <citation type="submission" date="2019-10" db="EMBL/GenBank/DDBJ databases">
        <authorList>
            <person name="Palmer J.M."/>
        </authorList>
    </citation>
    <scope>NUCLEOTIDE SEQUENCE [LARGE SCALE GENOMIC DNA]</scope>
    <source>
        <strain evidence="2 3">TWF694</strain>
    </source>
</reference>
<evidence type="ECO:0000256" key="1">
    <source>
        <dbReference type="SAM" id="Phobius"/>
    </source>
</evidence>
<accession>A0AAV9XPK7</accession>